<name>A0A9P5MWH5_9AGAM</name>
<organism evidence="2 3">
    <name type="scientific">Russula ochroleuca</name>
    <dbReference type="NCBI Taxonomy" id="152965"/>
    <lineage>
        <taxon>Eukaryota</taxon>
        <taxon>Fungi</taxon>
        <taxon>Dikarya</taxon>
        <taxon>Basidiomycota</taxon>
        <taxon>Agaricomycotina</taxon>
        <taxon>Agaricomycetes</taxon>
        <taxon>Russulales</taxon>
        <taxon>Russulaceae</taxon>
        <taxon>Russula</taxon>
    </lineage>
</organism>
<dbReference type="EMBL" id="WHVB01000008">
    <property type="protein sequence ID" value="KAF8480425.1"/>
    <property type="molecule type" value="Genomic_DNA"/>
</dbReference>
<feature type="compositionally biased region" description="Low complexity" evidence="1">
    <location>
        <begin position="264"/>
        <end position="287"/>
    </location>
</feature>
<feature type="region of interest" description="Disordered" evidence="1">
    <location>
        <begin position="174"/>
        <end position="293"/>
    </location>
</feature>
<comment type="caution">
    <text evidence="2">The sequence shown here is derived from an EMBL/GenBank/DDBJ whole genome shotgun (WGS) entry which is preliminary data.</text>
</comment>
<gene>
    <name evidence="2" type="ORF">DFH94DRAFT_682131</name>
</gene>
<protein>
    <submittedName>
        <fullName evidence="2">Uncharacterized protein</fullName>
    </submittedName>
</protein>
<evidence type="ECO:0000256" key="1">
    <source>
        <dbReference type="SAM" id="MobiDB-lite"/>
    </source>
</evidence>
<feature type="compositionally biased region" description="Pro residues" evidence="1">
    <location>
        <begin position="56"/>
        <end position="68"/>
    </location>
</feature>
<reference evidence="2" key="1">
    <citation type="submission" date="2019-10" db="EMBL/GenBank/DDBJ databases">
        <authorList>
            <consortium name="DOE Joint Genome Institute"/>
            <person name="Kuo A."/>
            <person name="Miyauchi S."/>
            <person name="Kiss E."/>
            <person name="Drula E."/>
            <person name="Kohler A."/>
            <person name="Sanchez-Garcia M."/>
            <person name="Andreopoulos B."/>
            <person name="Barry K.W."/>
            <person name="Bonito G."/>
            <person name="Buee M."/>
            <person name="Carver A."/>
            <person name="Chen C."/>
            <person name="Cichocki N."/>
            <person name="Clum A."/>
            <person name="Culley D."/>
            <person name="Crous P.W."/>
            <person name="Fauchery L."/>
            <person name="Girlanda M."/>
            <person name="Hayes R."/>
            <person name="Keri Z."/>
            <person name="LaButti K."/>
            <person name="Lipzen A."/>
            <person name="Lombard V."/>
            <person name="Magnuson J."/>
            <person name="Maillard F."/>
            <person name="Morin E."/>
            <person name="Murat C."/>
            <person name="Nolan M."/>
            <person name="Ohm R."/>
            <person name="Pangilinan J."/>
            <person name="Pereira M."/>
            <person name="Perotto S."/>
            <person name="Peter M."/>
            <person name="Riley R."/>
            <person name="Sitrit Y."/>
            <person name="Stielow B."/>
            <person name="Szollosi G."/>
            <person name="Zifcakova L."/>
            <person name="Stursova M."/>
            <person name="Spatafora J.W."/>
            <person name="Tedersoo L."/>
            <person name="Vaario L.-M."/>
            <person name="Yamada A."/>
            <person name="Yan M."/>
            <person name="Wang P."/>
            <person name="Xu J."/>
            <person name="Bruns T."/>
            <person name="Baldrian P."/>
            <person name="Vilgalys R."/>
            <person name="Henrissat B."/>
            <person name="Grigoriev I.V."/>
            <person name="Hibbett D."/>
            <person name="Nagy L.G."/>
            <person name="Martin F.M."/>
        </authorList>
    </citation>
    <scope>NUCLEOTIDE SEQUENCE</scope>
    <source>
        <strain evidence="2">Prilba</strain>
    </source>
</reference>
<evidence type="ECO:0000313" key="3">
    <source>
        <dbReference type="Proteomes" id="UP000759537"/>
    </source>
</evidence>
<feature type="compositionally biased region" description="Polar residues" evidence="1">
    <location>
        <begin position="218"/>
        <end position="229"/>
    </location>
</feature>
<feature type="compositionally biased region" description="Low complexity" evidence="1">
    <location>
        <begin position="383"/>
        <end position="395"/>
    </location>
</feature>
<reference evidence="2" key="2">
    <citation type="journal article" date="2020" name="Nat. Commun.">
        <title>Large-scale genome sequencing of mycorrhizal fungi provides insights into the early evolution of symbiotic traits.</title>
        <authorList>
            <person name="Miyauchi S."/>
            <person name="Kiss E."/>
            <person name="Kuo A."/>
            <person name="Drula E."/>
            <person name="Kohler A."/>
            <person name="Sanchez-Garcia M."/>
            <person name="Morin E."/>
            <person name="Andreopoulos B."/>
            <person name="Barry K.W."/>
            <person name="Bonito G."/>
            <person name="Buee M."/>
            <person name="Carver A."/>
            <person name="Chen C."/>
            <person name="Cichocki N."/>
            <person name="Clum A."/>
            <person name="Culley D."/>
            <person name="Crous P.W."/>
            <person name="Fauchery L."/>
            <person name="Girlanda M."/>
            <person name="Hayes R.D."/>
            <person name="Keri Z."/>
            <person name="LaButti K."/>
            <person name="Lipzen A."/>
            <person name="Lombard V."/>
            <person name="Magnuson J."/>
            <person name="Maillard F."/>
            <person name="Murat C."/>
            <person name="Nolan M."/>
            <person name="Ohm R.A."/>
            <person name="Pangilinan J."/>
            <person name="Pereira M.F."/>
            <person name="Perotto S."/>
            <person name="Peter M."/>
            <person name="Pfister S."/>
            <person name="Riley R."/>
            <person name="Sitrit Y."/>
            <person name="Stielow J.B."/>
            <person name="Szollosi G."/>
            <person name="Zifcakova L."/>
            <person name="Stursova M."/>
            <person name="Spatafora J.W."/>
            <person name="Tedersoo L."/>
            <person name="Vaario L.M."/>
            <person name="Yamada A."/>
            <person name="Yan M."/>
            <person name="Wang P."/>
            <person name="Xu J."/>
            <person name="Bruns T."/>
            <person name="Baldrian P."/>
            <person name="Vilgalys R."/>
            <person name="Dunand C."/>
            <person name="Henrissat B."/>
            <person name="Grigoriev I.V."/>
            <person name="Hibbett D."/>
            <person name="Nagy L.G."/>
            <person name="Martin F.M."/>
        </authorList>
    </citation>
    <scope>NUCLEOTIDE SEQUENCE</scope>
    <source>
        <strain evidence="2">Prilba</strain>
    </source>
</reference>
<feature type="compositionally biased region" description="Polar residues" evidence="1">
    <location>
        <begin position="399"/>
        <end position="412"/>
    </location>
</feature>
<sequence length="503" mass="55311">MFTHAPRLVQQRPAAPAVYERTPSYVPPLVPRSRAPSLRQSPAALPFPTRQNQLTVPPPAPAARPSPEPWVDALKDDVEAEFSLSLVDDVKAAKDAALAAATTVEARAAILREYDESMADIRAQARAEFQRRVEAERERRLQGNYHGKDALIAEQHSIMDSIVRENMHREVAQLSTAQTPSQAPSQSQPLPSLARPSQPIPIPMQRSRSRNGGPSSSIAGRSVSNAPYASSSSSSSSPRPFPTVRRDSIIQHPSARLLPPPVASPATSVSSISSLSEPSSSHGSSYSNNADMNLRYEEHRAVVQRREEEVKRKEAMARRSAEEACRREEAAARHEEDARRKNDEATRRMREAELREHQVRAWEARARKGMELTQKGPEHARARPQSQAQSAAVPPITRAWQQKPRTTASAMTAPNREAKVACGGRLVSILLLELRSSSLSTVRTQAVCMCAEVAQRWTRVREIGSVLVMRGRSGRAAGTVWEARTLSLIPLFSLPERGAGKGN</sequence>
<feature type="region of interest" description="Disordered" evidence="1">
    <location>
        <begin position="373"/>
        <end position="413"/>
    </location>
</feature>
<dbReference type="OrthoDB" id="3264995at2759"/>
<dbReference type="Proteomes" id="UP000759537">
    <property type="component" value="Unassembled WGS sequence"/>
</dbReference>
<accession>A0A9P5MWH5</accession>
<dbReference type="AlphaFoldDB" id="A0A9P5MWH5"/>
<proteinExistence type="predicted"/>
<keyword evidence="3" id="KW-1185">Reference proteome</keyword>
<feature type="region of interest" description="Disordered" evidence="1">
    <location>
        <begin position="1"/>
        <end position="68"/>
    </location>
</feature>
<feature type="compositionally biased region" description="Low complexity" evidence="1">
    <location>
        <begin position="175"/>
        <end position="197"/>
    </location>
</feature>
<evidence type="ECO:0000313" key="2">
    <source>
        <dbReference type="EMBL" id="KAF8480425.1"/>
    </source>
</evidence>
<feature type="region of interest" description="Disordered" evidence="1">
    <location>
        <begin position="323"/>
        <end position="346"/>
    </location>
</feature>